<feature type="compositionally biased region" description="Low complexity" evidence="2">
    <location>
        <begin position="594"/>
        <end position="608"/>
    </location>
</feature>
<feature type="compositionally biased region" description="Low complexity" evidence="2">
    <location>
        <begin position="423"/>
        <end position="436"/>
    </location>
</feature>
<reference evidence="3 4" key="1">
    <citation type="submission" date="2019-12" db="EMBL/GenBank/DDBJ databases">
        <title>Halocatena pleomorpha gen. nov. sp. nov., an extremely halophilic archaeon of family Halobacteriaceae isolated from saltpan soil.</title>
        <authorList>
            <person name="Pal Y."/>
            <person name="Verma A."/>
            <person name="Krishnamurthi S."/>
            <person name="Kumar P."/>
        </authorList>
    </citation>
    <scope>NUCLEOTIDE SEQUENCE [LARGE SCALE GENOMIC DNA]</scope>
    <source>
        <strain evidence="3 4">JCM 16495</strain>
    </source>
</reference>
<organism evidence="3 4">
    <name type="scientific">Halomarina oriensis</name>
    <dbReference type="NCBI Taxonomy" id="671145"/>
    <lineage>
        <taxon>Archaea</taxon>
        <taxon>Methanobacteriati</taxon>
        <taxon>Methanobacteriota</taxon>
        <taxon>Stenosarchaea group</taxon>
        <taxon>Halobacteria</taxon>
        <taxon>Halobacteriales</taxon>
        <taxon>Natronomonadaceae</taxon>
        <taxon>Halomarina</taxon>
    </lineage>
</organism>
<evidence type="ECO:0000256" key="2">
    <source>
        <dbReference type="SAM" id="MobiDB-lite"/>
    </source>
</evidence>
<dbReference type="AlphaFoldDB" id="A0A6B0GXH7"/>
<evidence type="ECO:0000313" key="3">
    <source>
        <dbReference type="EMBL" id="MWG36478.1"/>
    </source>
</evidence>
<dbReference type="OrthoDB" id="387677at2157"/>
<feature type="coiled-coil region" evidence="1">
    <location>
        <begin position="522"/>
        <end position="549"/>
    </location>
</feature>
<feature type="region of interest" description="Disordered" evidence="2">
    <location>
        <begin position="591"/>
        <end position="674"/>
    </location>
</feature>
<feature type="compositionally biased region" description="Low complexity" evidence="2">
    <location>
        <begin position="462"/>
        <end position="480"/>
    </location>
</feature>
<keyword evidence="1" id="KW-0175">Coiled coil</keyword>
<gene>
    <name evidence="3" type="ORF">GQS65_18640</name>
</gene>
<evidence type="ECO:0000313" key="4">
    <source>
        <dbReference type="Proteomes" id="UP000451471"/>
    </source>
</evidence>
<dbReference type="EMBL" id="WSZK01000036">
    <property type="protein sequence ID" value="MWG36478.1"/>
    <property type="molecule type" value="Genomic_DNA"/>
</dbReference>
<evidence type="ECO:0000256" key="1">
    <source>
        <dbReference type="SAM" id="Coils"/>
    </source>
</evidence>
<keyword evidence="4" id="KW-1185">Reference proteome</keyword>
<protein>
    <submittedName>
        <fullName evidence="3">Uncharacterized protein</fullName>
    </submittedName>
</protein>
<feature type="region of interest" description="Disordered" evidence="2">
    <location>
        <begin position="420"/>
        <end position="509"/>
    </location>
</feature>
<proteinExistence type="predicted"/>
<name>A0A6B0GXH7_9EURY</name>
<dbReference type="Proteomes" id="UP000451471">
    <property type="component" value="Unassembled WGS sequence"/>
</dbReference>
<dbReference type="RefSeq" id="WP_158206134.1">
    <property type="nucleotide sequence ID" value="NZ_WSZK01000036.1"/>
</dbReference>
<comment type="caution">
    <text evidence="3">The sequence shown here is derived from an EMBL/GenBank/DDBJ whole genome shotgun (WGS) entry which is preliminary data.</text>
</comment>
<feature type="compositionally biased region" description="Basic and acidic residues" evidence="2">
    <location>
        <begin position="637"/>
        <end position="667"/>
    </location>
</feature>
<feature type="compositionally biased region" description="Acidic residues" evidence="2">
    <location>
        <begin position="481"/>
        <end position="500"/>
    </location>
</feature>
<sequence length="674" mass="69705">MTYDAHTTTRSALAENADRTVHGVVLRDDEFTRGLNGPKLWPAAELEAAAPTLAGNQLTVDAEYATELGVEVETGHGGGVVIGDITRSAYQPGIGVLYEAVLEDAGVADQLTTGDLEISIEAAHPDSVEEDPETGAAILRGFRFTGMQVVTEGAAKGNYTAPGSASDNPAIAALSAADIKAGLDDAEAALADPVVLSNPGGDPSTDAEDFHAFLDALAEAADDITHERNDETHSWPDDRESFPVHDPHIVVTGVSKSAVDDLLDDHPDVDNLSAIEAEAATEAALARLYSIDLHAHTSLSEADLRSVVASLNAIAGVTAVPTDVVPDDDDARDPLIRLVIERDALDSVEVASEAIQAATEQTAFETYGEFDLLNRLAGDRIAAASAAPDGEDAADVSDGVRSLLLDVGVDESDVERVLDTLTDGSDPASAGESSAASERDSERPAGDNTPSTTDTDTDDGSATDATGAGSPPTSSGPSDDSMSDSDTPTDPEQSPDDPADDVGPNIDLDGKVVIDEERHDELKAKAETAEDLSEEVAALTRKNDEQAETIDRVEEFYVAALTAVGPYGEAFYDGMPHEKLEAALAEAVGEDSAEAALSAALESMTAAEAETDSDAGTGTPQTGDGPGEDAEESAALADERAALEEQAEAAREAGLHGAADHYEREAAALDGGEN</sequence>
<accession>A0A6B0GXH7</accession>